<dbReference type="RefSeq" id="WP_343884811.1">
    <property type="nucleotide sequence ID" value="NZ_BAAAKI010000003.1"/>
</dbReference>
<accession>A0ABW1X0G8</accession>
<dbReference type="InterPro" id="IPR012340">
    <property type="entry name" value="NA-bd_OB-fold"/>
</dbReference>
<evidence type="ECO:0000313" key="2">
    <source>
        <dbReference type="Proteomes" id="UP001596266"/>
    </source>
</evidence>
<sequence length="118" mass="13180">MAPGLLRGLQRLLNRLEPEQVKEGEEEVPDVRNLDQCPLRCPVRVIGTLSMVTVNPAGSHRWLEAELDDGTGQVLLVWMGRRTLAGIDAGRRVRVDGVITIDKGRRVIYNPKYELLGP</sequence>
<dbReference type="CDD" id="cd04488">
    <property type="entry name" value="RecG_wedge_OBF"/>
    <property type="match status" value="1"/>
</dbReference>
<name>A0ABW1X0G8_9ACTN</name>
<gene>
    <name evidence="1" type="ORF">ACFP57_08355</name>
</gene>
<organism evidence="1 2">
    <name type="scientific">Luteococcus sanguinis</name>
    <dbReference type="NCBI Taxonomy" id="174038"/>
    <lineage>
        <taxon>Bacteria</taxon>
        <taxon>Bacillati</taxon>
        <taxon>Actinomycetota</taxon>
        <taxon>Actinomycetes</taxon>
        <taxon>Propionibacteriales</taxon>
        <taxon>Propionibacteriaceae</taxon>
        <taxon>Luteococcus</taxon>
    </lineage>
</organism>
<protein>
    <submittedName>
        <fullName evidence="1">OB-fold nucleic acid binding domain-containing protein</fullName>
    </submittedName>
</protein>
<reference evidence="2" key="1">
    <citation type="journal article" date="2019" name="Int. J. Syst. Evol. Microbiol.">
        <title>The Global Catalogue of Microorganisms (GCM) 10K type strain sequencing project: providing services to taxonomists for standard genome sequencing and annotation.</title>
        <authorList>
            <consortium name="The Broad Institute Genomics Platform"/>
            <consortium name="The Broad Institute Genome Sequencing Center for Infectious Disease"/>
            <person name="Wu L."/>
            <person name="Ma J."/>
        </authorList>
    </citation>
    <scope>NUCLEOTIDE SEQUENCE [LARGE SCALE GENOMIC DNA]</scope>
    <source>
        <strain evidence="2">CGMCC 1.15277</strain>
    </source>
</reference>
<keyword evidence="2" id="KW-1185">Reference proteome</keyword>
<dbReference type="EMBL" id="JBHSUA010000018">
    <property type="protein sequence ID" value="MFC6396989.1"/>
    <property type="molecule type" value="Genomic_DNA"/>
</dbReference>
<comment type="caution">
    <text evidence="1">The sequence shown here is derived from an EMBL/GenBank/DDBJ whole genome shotgun (WGS) entry which is preliminary data.</text>
</comment>
<dbReference type="Gene3D" id="2.40.50.140">
    <property type="entry name" value="Nucleic acid-binding proteins"/>
    <property type="match status" value="1"/>
</dbReference>
<proteinExistence type="predicted"/>
<evidence type="ECO:0000313" key="1">
    <source>
        <dbReference type="EMBL" id="MFC6396989.1"/>
    </source>
</evidence>
<dbReference type="Proteomes" id="UP001596266">
    <property type="component" value="Unassembled WGS sequence"/>
</dbReference>